<dbReference type="WBParaSite" id="PS1159_v2.g23116.t1">
    <property type="protein sequence ID" value="PS1159_v2.g23116.t1"/>
    <property type="gene ID" value="PS1159_v2.g23116"/>
</dbReference>
<sequence>MEPQAFSDSRVKEIYDSYNFMLCDSKFATNELLETDTVEEQENTEEACRKAKAHFERVQGKDGPLLVRDIHIQFLLKQLHGLSHDYVALEGSRSWIVFWCVNGLRILNHPIEHSLAHKIMTFLASCQKPTGGFGGSPSHIAHIATTYASVMSLASLGTEEALAIINRKTLYEFILSLKQPN</sequence>
<organism evidence="1 2">
    <name type="scientific">Panagrolaimus sp. PS1159</name>
    <dbReference type="NCBI Taxonomy" id="55785"/>
    <lineage>
        <taxon>Eukaryota</taxon>
        <taxon>Metazoa</taxon>
        <taxon>Ecdysozoa</taxon>
        <taxon>Nematoda</taxon>
        <taxon>Chromadorea</taxon>
        <taxon>Rhabditida</taxon>
        <taxon>Tylenchina</taxon>
        <taxon>Panagrolaimomorpha</taxon>
        <taxon>Panagrolaimoidea</taxon>
        <taxon>Panagrolaimidae</taxon>
        <taxon>Panagrolaimus</taxon>
    </lineage>
</organism>
<accession>A0AC35G1I9</accession>
<reference evidence="2" key="1">
    <citation type="submission" date="2022-11" db="UniProtKB">
        <authorList>
            <consortium name="WormBaseParasite"/>
        </authorList>
    </citation>
    <scope>IDENTIFICATION</scope>
</reference>
<protein>
    <submittedName>
        <fullName evidence="2">Protein farnesyltransferase</fullName>
    </submittedName>
</protein>
<dbReference type="Proteomes" id="UP000887580">
    <property type="component" value="Unplaced"/>
</dbReference>
<evidence type="ECO:0000313" key="1">
    <source>
        <dbReference type="Proteomes" id="UP000887580"/>
    </source>
</evidence>
<proteinExistence type="predicted"/>
<evidence type="ECO:0000313" key="2">
    <source>
        <dbReference type="WBParaSite" id="PS1159_v2.g23116.t1"/>
    </source>
</evidence>
<name>A0AC35G1I9_9BILA</name>